<gene>
    <name evidence="1" type="ORF">QFC19_006305</name>
</gene>
<reference evidence="1" key="1">
    <citation type="submission" date="2023-04" db="EMBL/GenBank/DDBJ databases">
        <title>Draft Genome sequencing of Naganishia species isolated from polar environments using Oxford Nanopore Technology.</title>
        <authorList>
            <person name="Leo P."/>
            <person name="Venkateswaran K."/>
        </authorList>
    </citation>
    <scope>NUCLEOTIDE SEQUENCE</scope>
    <source>
        <strain evidence="1">MNA-CCFEE 5261</strain>
    </source>
</reference>
<dbReference type="Proteomes" id="UP001241377">
    <property type="component" value="Unassembled WGS sequence"/>
</dbReference>
<protein>
    <submittedName>
        <fullName evidence="1">Uncharacterized protein</fullName>
    </submittedName>
</protein>
<proteinExistence type="predicted"/>
<evidence type="ECO:0000313" key="2">
    <source>
        <dbReference type="Proteomes" id="UP001241377"/>
    </source>
</evidence>
<dbReference type="EMBL" id="JASBWR010000075">
    <property type="protein sequence ID" value="KAJ9098537.1"/>
    <property type="molecule type" value="Genomic_DNA"/>
</dbReference>
<name>A0ACC2VJ09_9TREE</name>
<evidence type="ECO:0000313" key="1">
    <source>
        <dbReference type="EMBL" id="KAJ9098537.1"/>
    </source>
</evidence>
<accession>A0ACC2VJ09</accession>
<sequence>MNNDVWSLGVILVNLTCGRNPWRQASMKDETFSAYVQNPDFLRTILPISLELNQLLKRIFTLDPEERITLRELLHAITELTAFTMSESELRWAHAAAQITHTPTGHSYTSAQNEQPRRSSQNDPREVSETMRGKVGSPGSSAQHTPQLEHNRTLSSSEDDARLPQTPPCVPDSRRYDSLKSDQHAPATIDPSRSPSPFSTV</sequence>
<keyword evidence="2" id="KW-1185">Reference proteome</keyword>
<organism evidence="1 2">
    <name type="scientific">Naganishia cerealis</name>
    <dbReference type="NCBI Taxonomy" id="610337"/>
    <lineage>
        <taxon>Eukaryota</taxon>
        <taxon>Fungi</taxon>
        <taxon>Dikarya</taxon>
        <taxon>Basidiomycota</taxon>
        <taxon>Agaricomycotina</taxon>
        <taxon>Tremellomycetes</taxon>
        <taxon>Filobasidiales</taxon>
        <taxon>Filobasidiaceae</taxon>
        <taxon>Naganishia</taxon>
    </lineage>
</organism>
<comment type="caution">
    <text evidence="1">The sequence shown here is derived from an EMBL/GenBank/DDBJ whole genome shotgun (WGS) entry which is preliminary data.</text>
</comment>